<reference evidence="1 2" key="1">
    <citation type="submission" date="2024-08" db="EMBL/GenBank/DDBJ databases">
        <title>Whole-genome sequencing of halo(alkali)philic microorganisms from hypersaline lakes.</title>
        <authorList>
            <person name="Sorokin D.Y."/>
            <person name="Merkel A.Y."/>
            <person name="Messina E."/>
            <person name="Yakimov M."/>
        </authorList>
    </citation>
    <scope>NUCLEOTIDE SEQUENCE [LARGE SCALE GENOMIC DNA]</scope>
    <source>
        <strain evidence="1 2">Cl-TMA</strain>
    </source>
</reference>
<accession>A0ABV4TRD5</accession>
<keyword evidence="2" id="KW-1185">Reference proteome</keyword>
<gene>
    <name evidence="1" type="ORF">ACERLL_03500</name>
</gene>
<sequence length="304" mass="32977">MRSMSILGAVLLVGLLTPLVAAGERPYIAASHLADGGVAEVVPEVKTALRGAGFRVAGSYSPMGRKDRAVVVATDPALLRAIGSHPETGRGGHPIAGAGLRIGLLRSRDGGVEVSYVNPAYLYQAYFQEAYPEVRDEVRDAGQRLQETLGGLGEASGAPFGGAVEELSHYHYMLFMPYFEDRVTLAEHADFHTALRTVRANLRRGVAETEKVYEVVLSDEEQAVLGVAMNDPDHGTPSWYPELVRRHVAALPYELYVVGGTVYMLHGRYRIALSWPELSMATFSNIMDAPGDTERILRRVAAGD</sequence>
<evidence type="ECO:0000313" key="1">
    <source>
        <dbReference type="EMBL" id="MFA9459887.1"/>
    </source>
</evidence>
<name>A0ABV4TRD5_9GAMM</name>
<comment type="caution">
    <text evidence="1">The sequence shown here is derived from an EMBL/GenBank/DDBJ whole genome shotgun (WGS) entry which is preliminary data.</text>
</comment>
<dbReference type="Proteomes" id="UP001575181">
    <property type="component" value="Unassembled WGS sequence"/>
</dbReference>
<dbReference type="RefSeq" id="WP_373654671.1">
    <property type="nucleotide sequence ID" value="NZ_JBGUAW010000002.1"/>
</dbReference>
<organism evidence="1 2">
    <name type="scientific">Thiohalorhabdus methylotrophus</name>
    <dbReference type="NCBI Taxonomy" id="3242694"/>
    <lineage>
        <taxon>Bacteria</taxon>
        <taxon>Pseudomonadati</taxon>
        <taxon>Pseudomonadota</taxon>
        <taxon>Gammaproteobacteria</taxon>
        <taxon>Thiohalorhabdales</taxon>
        <taxon>Thiohalorhabdaceae</taxon>
        <taxon>Thiohalorhabdus</taxon>
    </lineage>
</organism>
<proteinExistence type="predicted"/>
<protein>
    <submittedName>
        <fullName evidence="1">Uncharacterized protein</fullName>
    </submittedName>
</protein>
<dbReference type="EMBL" id="JBGUAW010000002">
    <property type="protein sequence ID" value="MFA9459887.1"/>
    <property type="molecule type" value="Genomic_DNA"/>
</dbReference>
<evidence type="ECO:0000313" key="2">
    <source>
        <dbReference type="Proteomes" id="UP001575181"/>
    </source>
</evidence>